<evidence type="ECO:0000256" key="13">
    <source>
        <dbReference type="ARBA" id="ARBA00023136"/>
    </source>
</evidence>
<comment type="pathway">
    <text evidence="3 19">Cofactor biosynthesis; adenosylcobalamin biosynthesis; adenosylcobalamin from cob(II)yrinate a,c-diamide: step 7/7.</text>
</comment>
<dbReference type="EC" id="2.7.8.26" evidence="5 19"/>
<keyword evidence="9 19" id="KW-0808">Transferase</keyword>
<keyword evidence="10 19" id="KW-0812">Transmembrane</keyword>
<evidence type="ECO:0000256" key="1">
    <source>
        <dbReference type="ARBA" id="ARBA00001946"/>
    </source>
</evidence>
<feature type="transmembrane region" description="Helical" evidence="19">
    <location>
        <begin position="32"/>
        <end position="52"/>
    </location>
</feature>
<evidence type="ECO:0000256" key="3">
    <source>
        <dbReference type="ARBA" id="ARBA00004663"/>
    </source>
</evidence>
<feature type="transmembrane region" description="Helical" evidence="19">
    <location>
        <begin position="102"/>
        <end position="122"/>
    </location>
</feature>
<evidence type="ECO:0000256" key="10">
    <source>
        <dbReference type="ARBA" id="ARBA00022692"/>
    </source>
</evidence>
<dbReference type="RefSeq" id="WP_137011303.1">
    <property type="nucleotide sequence ID" value="NZ_SZPX01000001.1"/>
</dbReference>
<accession>A0A4V5TM88</accession>
<evidence type="ECO:0000256" key="7">
    <source>
        <dbReference type="ARBA" id="ARBA00022475"/>
    </source>
</evidence>
<dbReference type="PANTHER" id="PTHR34148:SF1">
    <property type="entry name" value="ADENOSYLCOBINAMIDE-GDP RIBAZOLETRANSFERASE"/>
    <property type="match status" value="1"/>
</dbReference>
<evidence type="ECO:0000313" key="20">
    <source>
        <dbReference type="EMBL" id="TKI70953.1"/>
    </source>
</evidence>
<feature type="transmembrane region" description="Helical" evidence="19">
    <location>
        <begin position="175"/>
        <end position="208"/>
    </location>
</feature>
<keyword evidence="21" id="KW-1185">Reference proteome</keyword>
<organism evidence="20 21">
    <name type="scientific">Sulfurimonas crateris</name>
    <dbReference type="NCBI Taxonomy" id="2574727"/>
    <lineage>
        <taxon>Bacteria</taxon>
        <taxon>Pseudomonadati</taxon>
        <taxon>Campylobacterota</taxon>
        <taxon>Epsilonproteobacteria</taxon>
        <taxon>Campylobacterales</taxon>
        <taxon>Sulfurimonadaceae</taxon>
        <taxon>Sulfurimonas</taxon>
    </lineage>
</organism>
<gene>
    <name evidence="19" type="primary">cobS</name>
    <name evidence="20" type="ORF">FCU45_00760</name>
</gene>
<feature type="transmembrane region" description="Helical" evidence="19">
    <location>
        <begin position="220"/>
        <end position="240"/>
    </location>
</feature>
<dbReference type="Pfam" id="PF02654">
    <property type="entry name" value="CobS"/>
    <property type="match status" value="1"/>
</dbReference>
<keyword evidence="7 19" id="KW-1003">Cell membrane</keyword>
<evidence type="ECO:0000256" key="18">
    <source>
        <dbReference type="ARBA" id="ARBA00049504"/>
    </source>
</evidence>
<comment type="function">
    <text evidence="14 19">Joins adenosylcobinamide-GDP and alpha-ribazole to generate adenosylcobalamin (Ado-cobalamin). Also synthesizes adenosylcobalamin 5'-phosphate from adenosylcobinamide-GDP and alpha-ribazole 5'-phosphate.</text>
</comment>
<keyword evidence="8 19" id="KW-0169">Cobalamin biosynthesis</keyword>
<evidence type="ECO:0000256" key="8">
    <source>
        <dbReference type="ARBA" id="ARBA00022573"/>
    </source>
</evidence>
<evidence type="ECO:0000256" key="4">
    <source>
        <dbReference type="ARBA" id="ARBA00010561"/>
    </source>
</evidence>
<comment type="similarity">
    <text evidence="4 19">Belongs to the CobS family.</text>
</comment>
<comment type="caution">
    <text evidence="20">The sequence shown here is derived from an EMBL/GenBank/DDBJ whole genome shotgun (WGS) entry which is preliminary data.</text>
</comment>
<protein>
    <recommendedName>
        <fullName evidence="6 19">Adenosylcobinamide-GDP ribazoletransferase</fullName>
        <ecNumber evidence="5 19">2.7.8.26</ecNumber>
    </recommendedName>
    <alternativeName>
        <fullName evidence="16 19">Cobalamin synthase</fullName>
    </alternativeName>
    <alternativeName>
        <fullName evidence="15 19">Cobalamin-5'-phosphate synthase</fullName>
    </alternativeName>
</protein>
<name>A0A4V5TM88_9BACT</name>
<evidence type="ECO:0000256" key="11">
    <source>
        <dbReference type="ARBA" id="ARBA00022842"/>
    </source>
</evidence>
<comment type="catalytic activity">
    <reaction evidence="17 19">
        <text>alpha-ribazole + adenosylcob(III)inamide-GDP = adenosylcob(III)alamin + GMP + H(+)</text>
        <dbReference type="Rhea" id="RHEA:16049"/>
        <dbReference type="ChEBI" id="CHEBI:10329"/>
        <dbReference type="ChEBI" id="CHEBI:15378"/>
        <dbReference type="ChEBI" id="CHEBI:18408"/>
        <dbReference type="ChEBI" id="CHEBI:58115"/>
        <dbReference type="ChEBI" id="CHEBI:60487"/>
        <dbReference type="EC" id="2.7.8.26"/>
    </reaction>
</comment>
<dbReference type="OrthoDB" id="9794223at2"/>
<evidence type="ECO:0000256" key="5">
    <source>
        <dbReference type="ARBA" id="ARBA00013200"/>
    </source>
</evidence>
<dbReference type="AlphaFoldDB" id="A0A4V5TM88"/>
<feature type="transmembrane region" description="Helical" evidence="19">
    <location>
        <begin position="134"/>
        <end position="155"/>
    </location>
</feature>
<evidence type="ECO:0000256" key="6">
    <source>
        <dbReference type="ARBA" id="ARBA00015850"/>
    </source>
</evidence>
<evidence type="ECO:0000256" key="15">
    <source>
        <dbReference type="ARBA" id="ARBA00032605"/>
    </source>
</evidence>
<evidence type="ECO:0000256" key="9">
    <source>
        <dbReference type="ARBA" id="ARBA00022679"/>
    </source>
</evidence>
<reference evidence="20 21" key="1">
    <citation type="submission" date="2019-04" db="EMBL/GenBank/DDBJ databases">
        <title>Sulfurimonas crateris sp. nov. a facultative anaerobic sulfur-oxidizing chemolithautotrophic bacterium isolated from a terrestrial mud vulcano.</title>
        <authorList>
            <person name="Ratnikova N.M."/>
            <person name="Slobodkin A.I."/>
            <person name="Merkel A.Y."/>
            <person name="Novikov A."/>
            <person name="Bonch-Osmolovskaya E.A."/>
            <person name="Slobodkina G.B."/>
        </authorList>
    </citation>
    <scope>NUCLEOTIDE SEQUENCE [LARGE SCALE GENOMIC DNA]</scope>
    <source>
        <strain evidence="20 21">SN118</strain>
    </source>
</reference>
<comment type="subcellular location">
    <subcellularLocation>
        <location evidence="2 19">Cell membrane</location>
        <topology evidence="2 19">Multi-pass membrane protein</topology>
    </subcellularLocation>
</comment>
<sequence length="241" mass="26895">MRNIFKGLALAISMLTTLPFFKIHDFYKGINGYAVMFYPFVGFLLGAVLWGVHEFLNPFVTSTHLGIIIFALLVLLTGALHLDGFSDTVDGLYVPKERALEVMKDSHVGGMGMITGVTFLILKASSLAYFELFYLLPLVLMLSRLNAVLAIYFYPYISQSGMGTLAKEELTKPQMLITLFCSFLIVLIYNKLLLLVSALLVLFVIKSFFIKRYGGFTGDIYGFTIEVTELVLLNVLLLGLL</sequence>
<dbReference type="InterPro" id="IPR003805">
    <property type="entry name" value="CobS"/>
</dbReference>
<dbReference type="Proteomes" id="UP000309561">
    <property type="component" value="Unassembled WGS sequence"/>
</dbReference>
<feature type="transmembrane region" description="Helical" evidence="19">
    <location>
        <begin position="64"/>
        <end position="82"/>
    </location>
</feature>
<dbReference type="UniPathway" id="UPA00148">
    <property type="reaction ID" value="UER00238"/>
</dbReference>
<keyword evidence="11 19" id="KW-0460">Magnesium</keyword>
<keyword evidence="13 19" id="KW-0472">Membrane</keyword>
<dbReference type="HAMAP" id="MF_00719">
    <property type="entry name" value="CobS"/>
    <property type="match status" value="1"/>
</dbReference>
<comment type="catalytic activity">
    <reaction evidence="18 19">
        <text>alpha-ribazole 5'-phosphate + adenosylcob(III)inamide-GDP = adenosylcob(III)alamin 5'-phosphate + GMP + H(+)</text>
        <dbReference type="Rhea" id="RHEA:23560"/>
        <dbReference type="ChEBI" id="CHEBI:15378"/>
        <dbReference type="ChEBI" id="CHEBI:57918"/>
        <dbReference type="ChEBI" id="CHEBI:58115"/>
        <dbReference type="ChEBI" id="CHEBI:60487"/>
        <dbReference type="ChEBI" id="CHEBI:60493"/>
        <dbReference type="EC" id="2.7.8.26"/>
    </reaction>
</comment>
<dbReference type="GO" id="GO:0008818">
    <property type="term" value="F:cobalamin 5'-phosphate synthase activity"/>
    <property type="evidence" value="ECO:0007669"/>
    <property type="project" value="UniProtKB-UniRule"/>
</dbReference>
<dbReference type="EMBL" id="SZPX01000001">
    <property type="protein sequence ID" value="TKI70953.1"/>
    <property type="molecule type" value="Genomic_DNA"/>
</dbReference>
<dbReference type="GO" id="GO:0051073">
    <property type="term" value="F:adenosylcobinamide-GDP ribazoletransferase activity"/>
    <property type="evidence" value="ECO:0007669"/>
    <property type="project" value="UniProtKB-UniRule"/>
</dbReference>
<evidence type="ECO:0000256" key="2">
    <source>
        <dbReference type="ARBA" id="ARBA00004651"/>
    </source>
</evidence>
<evidence type="ECO:0000256" key="17">
    <source>
        <dbReference type="ARBA" id="ARBA00048623"/>
    </source>
</evidence>
<evidence type="ECO:0000313" key="21">
    <source>
        <dbReference type="Proteomes" id="UP000309561"/>
    </source>
</evidence>
<dbReference type="PANTHER" id="PTHR34148">
    <property type="entry name" value="ADENOSYLCOBINAMIDE-GDP RIBAZOLETRANSFERASE"/>
    <property type="match status" value="1"/>
</dbReference>
<keyword evidence="12 19" id="KW-1133">Transmembrane helix</keyword>
<evidence type="ECO:0000256" key="12">
    <source>
        <dbReference type="ARBA" id="ARBA00022989"/>
    </source>
</evidence>
<dbReference type="GO" id="GO:0009236">
    <property type="term" value="P:cobalamin biosynthetic process"/>
    <property type="evidence" value="ECO:0007669"/>
    <property type="project" value="UniProtKB-UniRule"/>
</dbReference>
<evidence type="ECO:0000256" key="14">
    <source>
        <dbReference type="ARBA" id="ARBA00025228"/>
    </source>
</evidence>
<proteinExistence type="inferred from homology"/>
<dbReference type="GO" id="GO:0005886">
    <property type="term" value="C:plasma membrane"/>
    <property type="evidence" value="ECO:0007669"/>
    <property type="project" value="UniProtKB-SubCell"/>
</dbReference>
<comment type="cofactor">
    <cofactor evidence="1 19">
        <name>Mg(2+)</name>
        <dbReference type="ChEBI" id="CHEBI:18420"/>
    </cofactor>
</comment>
<evidence type="ECO:0000256" key="19">
    <source>
        <dbReference type="HAMAP-Rule" id="MF_00719"/>
    </source>
</evidence>
<evidence type="ECO:0000256" key="16">
    <source>
        <dbReference type="ARBA" id="ARBA00032853"/>
    </source>
</evidence>